<feature type="domain" description="Phorbol-ester/DAG-type" evidence="16">
    <location>
        <begin position="105"/>
        <end position="156"/>
    </location>
</feature>
<dbReference type="GO" id="GO:0005886">
    <property type="term" value="C:plasma membrane"/>
    <property type="evidence" value="ECO:0007669"/>
    <property type="project" value="TreeGrafter"/>
</dbReference>
<organism evidence="19 20">
    <name type="scientific">Cinara cedri</name>
    <dbReference type="NCBI Taxonomy" id="506608"/>
    <lineage>
        <taxon>Eukaryota</taxon>
        <taxon>Metazoa</taxon>
        <taxon>Ecdysozoa</taxon>
        <taxon>Arthropoda</taxon>
        <taxon>Hexapoda</taxon>
        <taxon>Insecta</taxon>
        <taxon>Pterygota</taxon>
        <taxon>Neoptera</taxon>
        <taxon>Paraneoptera</taxon>
        <taxon>Hemiptera</taxon>
        <taxon>Sternorrhyncha</taxon>
        <taxon>Aphidomorpha</taxon>
        <taxon>Aphidoidea</taxon>
        <taxon>Aphididae</taxon>
        <taxon>Lachninae</taxon>
        <taxon>Cinara</taxon>
    </lineage>
</organism>
<dbReference type="InterPro" id="IPR037607">
    <property type="entry name" value="DGK"/>
</dbReference>
<dbReference type="SMART" id="SM00454">
    <property type="entry name" value="SAM"/>
    <property type="match status" value="1"/>
</dbReference>
<keyword evidence="10 15" id="KW-0547">Nucleotide-binding</keyword>
<dbReference type="Pfam" id="PF00781">
    <property type="entry name" value="DAGK_cat"/>
    <property type="match status" value="1"/>
</dbReference>
<dbReference type="EC" id="2.7.1.107" evidence="15"/>
<dbReference type="PANTHER" id="PTHR11255">
    <property type="entry name" value="DIACYLGLYCEROL KINASE"/>
    <property type="match status" value="1"/>
</dbReference>
<dbReference type="Gene3D" id="2.60.200.40">
    <property type="match status" value="1"/>
</dbReference>
<keyword evidence="14 15" id="KW-0067">ATP-binding</keyword>
<proteinExistence type="inferred from homology"/>
<dbReference type="SUPFAM" id="SSF111331">
    <property type="entry name" value="NAD kinase/diacylglycerol kinase-like"/>
    <property type="match status" value="2"/>
</dbReference>
<comment type="function">
    <text evidence="2">Phosphorylates diacylglycerol (DAG) to generate phosphatidic acid (PA).</text>
</comment>
<dbReference type="PANTHER" id="PTHR11255:SF109">
    <property type="entry name" value="DIACYLGLYCEROL KINASE ETA"/>
    <property type="match status" value="1"/>
</dbReference>
<dbReference type="SUPFAM" id="SSF57889">
    <property type="entry name" value="Cysteine-rich domain"/>
    <property type="match status" value="2"/>
</dbReference>
<dbReference type="Proteomes" id="UP000325440">
    <property type="component" value="Unassembled WGS sequence"/>
</dbReference>
<gene>
    <name evidence="19" type="ORF">CINCED_3A011770</name>
</gene>
<dbReference type="PROSITE" id="PS00479">
    <property type="entry name" value="ZF_DAG_PE_1"/>
    <property type="match status" value="2"/>
</dbReference>
<evidence type="ECO:0000256" key="3">
    <source>
        <dbReference type="ARBA" id="ARBA00004496"/>
    </source>
</evidence>
<dbReference type="InterPro" id="IPR002219">
    <property type="entry name" value="PKC_DAG/PE"/>
</dbReference>
<dbReference type="PROSITE" id="PS50146">
    <property type="entry name" value="DAGK"/>
    <property type="match status" value="1"/>
</dbReference>
<dbReference type="Gene3D" id="3.40.50.10330">
    <property type="entry name" value="Probable inorganic polyphosphate/atp-NAD kinase, domain 1"/>
    <property type="match status" value="1"/>
</dbReference>
<dbReference type="GO" id="GO:0007200">
    <property type="term" value="P:phospholipase C-activating G protein-coupled receptor signaling pathway"/>
    <property type="evidence" value="ECO:0007669"/>
    <property type="project" value="InterPro"/>
</dbReference>
<dbReference type="PROSITE" id="PS50105">
    <property type="entry name" value="SAM_DOMAIN"/>
    <property type="match status" value="1"/>
</dbReference>
<dbReference type="InterPro" id="IPR046349">
    <property type="entry name" value="C1-like_sf"/>
</dbReference>
<dbReference type="OrthoDB" id="196165at2759"/>
<evidence type="ECO:0000313" key="19">
    <source>
        <dbReference type="EMBL" id="VVC34304.1"/>
    </source>
</evidence>
<dbReference type="SMART" id="SM00109">
    <property type="entry name" value="C1"/>
    <property type="match status" value="2"/>
</dbReference>
<evidence type="ECO:0000256" key="4">
    <source>
        <dbReference type="ARBA" id="ARBA00009280"/>
    </source>
</evidence>
<keyword evidence="5" id="KW-0963">Cytoplasm</keyword>
<dbReference type="GO" id="GO:0005524">
    <property type="term" value="F:ATP binding"/>
    <property type="evidence" value="ECO:0007669"/>
    <property type="project" value="UniProtKB-KW"/>
</dbReference>
<dbReference type="InterPro" id="IPR013761">
    <property type="entry name" value="SAM/pointed_sf"/>
</dbReference>
<dbReference type="Pfam" id="PF07647">
    <property type="entry name" value="SAM_2"/>
    <property type="match status" value="1"/>
</dbReference>
<evidence type="ECO:0000256" key="13">
    <source>
        <dbReference type="ARBA" id="ARBA00022833"/>
    </source>
</evidence>
<reference evidence="19 20" key="1">
    <citation type="submission" date="2019-08" db="EMBL/GenBank/DDBJ databases">
        <authorList>
            <person name="Alioto T."/>
            <person name="Alioto T."/>
            <person name="Gomez Garrido J."/>
        </authorList>
    </citation>
    <scope>NUCLEOTIDE SEQUENCE [LARGE SCALE GENOMIC DNA]</scope>
</reference>
<dbReference type="InterPro" id="IPR001660">
    <property type="entry name" value="SAM"/>
</dbReference>
<dbReference type="FunFam" id="2.60.200.40:FF:000001">
    <property type="entry name" value="Diacylglycerol kinase"/>
    <property type="match status" value="1"/>
</dbReference>
<feature type="domain" description="DAGKc" evidence="18">
    <location>
        <begin position="186"/>
        <end position="321"/>
    </location>
</feature>
<dbReference type="Pfam" id="PF00609">
    <property type="entry name" value="DAGK_acc"/>
    <property type="match status" value="1"/>
</dbReference>
<evidence type="ECO:0000256" key="1">
    <source>
        <dbReference type="ARBA" id="ARBA00001383"/>
    </source>
</evidence>
<evidence type="ECO:0000259" key="16">
    <source>
        <dbReference type="PROSITE" id="PS50081"/>
    </source>
</evidence>
<dbReference type="CDD" id="cd09507">
    <property type="entry name" value="SAM_DGK-delta-eta"/>
    <property type="match status" value="1"/>
</dbReference>
<dbReference type="FunFam" id="3.40.50.10330:FF:000001">
    <property type="entry name" value="Diacylglycerol kinase"/>
    <property type="match status" value="1"/>
</dbReference>
<dbReference type="GO" id="GO:0004143">
    <property type="term" value="F:ATP-dependent diacylglycerol kinase activity"/>
    <property type="evidence" value="ECO:0007669"/>
    <property type="project" value="UniProtKB-EC"/>
</dbReference>
<keyword evidence="8" id="KW-0479">Metal-binding</keyword>
<keyword evidence="20" id="KW-1185">Reference proteome</keyword>
<dbReference type="GO" id="GO:0008270">
    <property type="term" value="F:zinc ion binding"/>
    <property type="evidence" value="ECO:0007669"/>
    <property type="project" value="UniProtKB-KW"/>
</dbReference>
<feature type="domain" description="SAM" evidence="17">
    <location>
        <begin position="1378"/>
        <end position="1441"/>
    </location>
</feature>
<dbReference type="SMART" id="SM00046">
    <property type="entry name" value="DAGKc"/>
    <property type="match status" value="1"/>
</dbReference>
<evidence type="ECO:0000259" key="17">
    <source>
        <dbReference type="PROSITE" id="PS50105"/>
    </source>
</evidence>
<feature type="domain" description="Phorbol-ester/DAG-type" evidence="16">
    <location>
        <begin position="32"/>
        <end position="82"/>
    </location>
</feature>
<evidence type="ECO:0000256" key="9">
    <source>
        <dbReference type="ARBA" id="ARBA00022737"/>
    </source>
</evidence>
<dbReference type="InterPro" id="IPR054474">
    <property type="entry name" value="DGKD_4H"/>
</dbReference>
<evidence type="ECO:0000256" key="8">
    <source>
        <dbReference type="ARBA" id="ARBA00022723"/>
    </source>
</evidence>
<dbReference type="CDD" id="cd20852">
    <property type="entry name" value="C1_DGK_typeII_rpt2"/>
    <property type="match status" value="1"/>
</dbReference>
<dbReference type="Gene3D" id="1.10.150.50">
    <property type="entry name" value="Transcription Factor, Ets-1"/>
    <property type="match status" value="1"/>
</dbReference>
<dbReference type="InterPro" id="IPR017438">
    <property type="entry name" value="ATP-NAD_kinase_N"/>
</dbReference>
<protein>
    <recommendedName>
        <fullName evidence="15">Diacylglycerol kinase</fullName>
        <shortName evidence="15">DAG kinase</shortName>
        <ecNumber evidence="15">2.7.1.107</ecNumber>
    </recommendedName>
</protein>
<comment type="catalytic activity">
    <reaction evidence="1 15">
        <text>a 1,2-diacyl-sn-glycerol + ATP = a 1,2-diacyl-sn-glycero-3-phosphate + ADP + H(+)</text>
        <dbReference type="Rhea" id="RHEA:10272"/>
        <dbReference type="ChEBI" id="CHEBI:15378"/>
        <dbReference type="ChEBI" id="CHEBI:17815"/>
        <dbReference type="ChEBI" id="CHEBI:30616"/>
        <dbReference type="ChEBI" id="CHEBI:58608"/>
        <dbReference type="ChEBI" id="CHEBI:456216"/>
        <dbReference type="EC" id="2.7.1.107"/>
    </reaction>
</comment>
<dbReference type="EMBL" id="CABPRJ010000990">
    <property type="protein sequence ID" value="VVC34304.1"/>
    <property type="molecule type" value="Genomic_DNA"/>
</dbReference>
<dbReference type="GO" id="GO:0005737">
    <property type="term" value="C:cytoplasm"/>
    <property type="evidence" value="ECO:0007669"/>
    <property type="project" value="UniProtKB-SubCell"/>
</dbReference>
<evidence type="ECO:0000256" key="12">
    <source>
        <dbReference type="ARBA" id="ARBA00022777"/>
    </source>
</evidence>
<keyword evidence="12 15" id="KW-0418">Kinase</keyword>
<dbReference type="Pfam" id="PF22944">
    <property type="entry name" value="DGKD_4H"/>
    <property type="match status" value="1"/>
</dbReference>
<evidence type="ECO:0000256" key="14">
    <source>
        <dbReference type="ARBA" id="ARBA00022840"/>
    </source>
</evidence>
<dbReference type="CDD" id="cd20800">
    <property type="entry name" value="C1_DGK_typeII_rpt1"/>
    <property type="match status" value="1"/>
</dbReference>
<dbReference type="SMART" id="SM00045">
    <property type="entry name" value="DAGKa"/>
    <property type="match status" value="1"/>
</dbReference>
<name>A0A5E4MW67_9HEMI</name>
<dbReference type="InterPro" id="IPR001206">
    <property type="entry name" value="Diacylglycerol_kinase_cat_dom"/>
</dbReference>
<dbReference type="GO" id="GO:0046486">
    <property type="term" value="P:glycerolipid metabolic process"/>
    <property type="evidence" value="ECO:0007669"/>
    <property type="project" value="UniProtKB-ARBA"/>
</dbReference>
<keyword evidence="6" id="KW-0597">Phosphoprotein</keyword>
<keyword evidence="11" id="KW-0863">Zinc-finger</keyword>
<keyword evidence="9" id="KW-0677">Repeat</keyword>
<dbReference type="SUPFAM" id="SSF47769">
    <property type="entry name" value="SAM/Pointed domain"/>
    <property type="match status" value="1"/>
</dbReference>
<evidence type="ECO:0000256" key="7">
    <source>
        <dbReference type="ARBA" id="ARBA00022679"/>
    </source>
</evidence>
<dbReference type="Gene3D" id="3.30.60.20">
    <property type="match status" value="2"/>
</dbReference>
<comment type="similarity">
    <text evidence="4 15">Belongs to the eukaryotic diacylglycerol kinase family.</text>
</comment>
<sequence length="1445" mass="162652">MEDWIAALKVTSSRDLLNQPIGVELNDLLSGNHSWHATSHARPTYCNICREQLSGVTSHGYSCEVCKCKVHKRCVGKTISNCKWTTLASVGKDIVEDKQGNILMIHQWMEGNLPVSSKCAVCDKTCGSVLRLQDWRCLWCKATVHTACRPRHTIKCPLGSNRLSVVPPTAIHSVGNDESLEAIQPHGCSPLLVFVNSKSGDNQGVKFLRRFKQILNPAQVFDLIGNGPGPGLRLFRHFNPFRVLVCSGDGSVGWVLSEIDRLNMQVQCHVGVLPLGTGNDLARVLGWGASCDDDAHLPQILDKYERASTKILDRWSIMVYERSIDIGSGTKLTMNSGIEEGISLESAISSYYSYIMSNLNVILQSNDHEIIVNTAKILCGTVKDFIVCISEVSTGIGDTQFNNMQQDLKYKLDTLLQLLQKEEFKITYQPINEPQTGSSNLPNLNEENLQGIIDEIKNKNEKNTKSSVIKKAYKNQLLERANSLKNSVTKLIEHSGKTCPTNISTPLPASFLLSPSIDNNLNLQQLTPTSIANPISISPIPMLSRESSCSTELIIESLPAPVEFADCRQETVQDDQNAVLSEEDTSTYQTSQYDDLNSYCQIYETDKIKSECKDQINESLKTYPTFKISEDESLGNICHIDSSEASDEIPDSYKMCENKCQASSSRYSFRQACRSTFSRHQPKFNFGLSECMESDIDASNLISTSPEDEESEDFRKELGIIENNFKKCSIAHFIEGNDIARRSIKCRHLNKTYSDMEVEAELAFKNIKKETGQLNISTSLEIPSESNFIIHKNEINVRIKGSNGNLSNNGDDSFPPLDTKPKIDMIFHANNYDNEMHSFKELKRSQTMTGPAVVINPPSPQNFSPNKMCDVEESHLDCRRNSFDSCRRLSAASPVMLNASPLRTSHKISSTTALNTRNPSPTPCSIQNDTSLKHKKYLPIINPLVTLPTWPNVTESSLISQVLLANADALCAPAVPLMDPDETLLEGYFEKCIMNNYFGIGIDAKISLDFHHKREEHPEKCRSRTRNYMWYGVLGSKQWLQKTYKNLDQRVQLECDGQRIPLPSLQGIVILNIPSFMGGTNFWGGTKEDRVFLAPSIDDRILEVVAVFGTIQMAASRLINLQHHRIAQCTTVQINIMGDEGVPIQVDGEAWVQPPGMIRIIHKNRMKMLCRNKALESSLKSWEEKQKQIKHQSKRTHSQSLCRFTPLSQEEWSILQDFMEATTNFIRLITEILLKQKLVKGDDSKKLSESTNEIVKKISIVENENKEKELRSVASDVVLSTKQLHEETLTMIRNAGNVFDGEFVVKLTLAFSKLEVEFKKCLISSKESERDNGSSSYVYFLNNDFESDKLCRKGQFWQKLWKANIISSKKVNQDISNWSTVEVGIWLESVQLGEYTEVFANNDIRGKELLNLSRRDLKEIGMTKVGHIKRILMAVKELSTVHEEH</sequence>
<dbReference type="InterPro" id="IPR000756">
    <property type="entry name" value="Diacylglycerol_kin_accessory"/>
</dbReference>
<evidence type="ECO:0000313" key="20">
    <source>
        <dbReference type="Proteomes" id="UP000325440"/>
    </source>
</evidence>
<dbReference type="Pfam" id="PF00130">
    <property type="entry name" value="C1_1"/>
    <property type="match status" value="2"/>
</dbReference>
<evidence type="ECO:0000256" key="10">
    <source>
        <dbReference type="ARBA" id="ARBA00022741"/>
    </source>
</evidence>
<evidence type="ECO:0000256" key="5">
    <source>
        <dbReference type="ARBA" id="ARBA00022490"/>
    </source>
</evidence>
<accession>A0A5E4MW67</accession>
<dbReference type="PROSITE" id="PS50081">
    <property type="entry name" value="ZF_DAG_PE_2"/>
    <property type="match status" value="2"/>
</dbReference>
<dbReference type="InterPro" id="IPR016064">
    <property type="entry name" value="NAD/diacylglycerol_kinase_sf"/>
</dbReference>
<evidence type="ECO:0000256" key="11">
    <source>
        <dbReference type="ARBA" id="ARBA00022771"/>
    </source>
</evidence>
<keyword evidence="7 15" id="KW-0808">Transferase</keyword>
<keyword evidence="13" id="KW-0862">Zinc</keyword>
<evidence type="ECO:0000256" key="6">
    <source>
        <dbReference type="ARBA" id="ARBA00022553"/>
    </source>
</evidence>
<comment type="subcellular location">
    <subcellularLocation>
        <location evidence="3">Cytoplasm</location>
    </subcellularLocation>
</comment>
<dbReference type="FunFam" id="3.30.60.20:FF:000002">
    <property type="entry name" value="Diacylglycerol kinase"/>
    <property type="match status" value="1"/>
</dbReference>
<evidence type="ECO:0000259" key="18">
    <source>
        <dbReference type="PROSITE" id="PS50146"/>
    </source>
</evidence>
<evidence type="ECO:0000256" key="2">
    <source>
        <dbReference type="ARBA" id="ARBA00002064"/>
    </source>
</evidence>
<evidence type="ECO:0000256" key="15">
    <source>
        <dbReference type="RuleBase" id="RU361128"/>
    </source>
</evidence>